<dbReference type="Pfam" id="PF00394">
    <property type="entry name" value="Cu-oxidase"/>
    <property type="match status" value="1"/>
</dbReference>
<dbReference type="InterPro" id="IPR008972">
    <property type="entry name" value="Cupredoxin"/>
</dbReference>
<keyword evidence="6" id="KW-0964">Secreted</keyword>
<keyword evidence="9" id="KW-0186">Copper</keyword>
<dbReference type="InterPro" id="IPR045087">
    <property type="entry name" value="Cu-oxidase_fam"/>
</dbReference>
<dbReference type="GO" id="GO:0052716">
    <property type="term" value="F:hydroquinone:oxygen oxidoreductase activity"/>
    <property type="evidence" value="ECO:0007669"/>
    <property type="project" value="UniProtKB-EC"/>
</dbReference>
<evidence type="ECO:0000256" key="9">
    <source>
        <dbReference type="ARBA" id="ARBA00023008"/>
    </source>
</evidence>
<comment type="subcellular location">
    <subcellularLocation>
        <location evidence="3">Secreted</location>
    </subcellularLocation>
</comment>
<evidence type="ECO:0000256" key="4">
    <source>
        <dbReference type="ARBA" id="ARBA00010609"/>
    </source>
</evidence>
<dbReference type="FunFam" id="2.60.40.420:FF:000045">
    <property type="entry name" value="Laccase 2"/>
    <property type="match status" value="1"/>
</dbReference>
<dbReference type="PANTHER" id="PTHR11709">
    <property type="entry name" value="MULTI-COPPER OXIDASE"/>
    <property type="match status" value="1"/>
</dbReference>
<evidence type="ECO:0000256" key="11">
    <source>
        <dbReference type="ARBA" id="ARBA00023180"/>
    </source>
</evidence>
<evidence type="ECO:0000256" key="7">
    <source>
        <dbReference type="ARBA" id="ARBA00022723"/>
    </source>
</evidence>
<feature type="domain" description="Plastocyanin-like" evidence="13">
    <location>
        <begin position="12"/>
        <end position="127"/>
    </location>
</feature>
<dbReference type="GO" id="GO:0005576">
    <property type="term" value="C:extracellular region"/>
    <property type="evidence" value="ECO:0007669"/>
    <property type="project" value="UniProtKB-SubCell"/>
</dbReference>
<dbReference type="EMBL" id="WHVB01000003">
    <property type="protein sequence ID" value="KAF8485135.1"/>
    <property type="molecule type" value="Genomic_DNA"/>
</dbReference>
<dbReference type="Proteomes" id="UP000759537">
    <property type="component" value="Unassembled WGS sequence"/>
</dbReference>
<dbReference type="EC" id="1.10.3.2" evidence="5"/>
<keyword evidence="8" id="KW-0560">Oxidoreductase</keyword>
<comment type="cofactor">
    <cofactor evidence="2">
        <name>Cu cation</name>
        <dbReference type="ChEBI" id="CHEBI:23378"/>
    </cofactor>
</comment>
<reference evidence="14" key="2">
    <citation type="journal article" date="2020" name="Nat. Commun.">
        <title>Large-scale genome sequencing of mycorrhizal fungi provides insights into the early evolution of symbiotic traits.</title>
        <authorList>
            <person name="Miyauchi S."/>
            <person name="Kiss E."/>
            <person name="Kuo A."/>
            <person name="Drula E."/>
            <person name="Kohler A."/>
            <person name="Sanchez-Garcia M."/>
            <person name="Morin E."/>
            <person name="Andreopoulos B."/>
            <person name="Barry K.W."/>
            <person name="Bonito G."/>
            <person name="Buee M."/>
            <person name="Carver A."/>
            <person name="Chen C."/>
            <person name="Cichocki N."/>
            <person name="Clum A."/>
            <person name="Culley D."/>
            <person name="Crous P.W."/>
            <person name="Fauchery L."/>
            <person name="Girlanda M."/>
            <person name="Hayes R.D."/>
            <person name="Keri Z."/>
            <person name="LaButti K."/>
            <person name="Lipzen A."/>
            <person name="Lombard V."/>
            <person name="Magnuson J."/>
            <person name="Maillard F."/>
            <person name="Murat C."/>
            <person name="Nolan M."/>
            <person name="Ohm R.A."/>
            <person name="Pangilinan J."/>
            <person name="Pereira M.F."/>
            <person name="Perotto S."/>
            <person name="Peter M."/>
            <person name="Pfister S."/>
            <person name="Riley R."/>
            <person name="Sitrit Y."/>
            <person name="Stielow J.B."/>
            <person name="Szollosi G."/>
            <person name="Zifcakova L."/>
            <person name="Stursova M."/>
            <person name="Spatafora J.W."/>
            <person name="Tedersoo L."/>
            <person name="Vaario L.M."/>
            <person name="Yamada A."/>
            <person name="Yan M."/>
            <person name="Wang P."/>
            <person name="Xu J."/>
            <person name="Bruns T."/>
            <person name="Baldrian P."/>
            <person name="Vilgalys R."/>
            <person name="Dunand C."/>
            <person name="Henrissat B."/>
            <person name="Grigoriev I.V."/>
            <person name="Hibbett D."/>
            <person name="Nagy L.G."/>
            <person name="Martin F.M."/>
        </authorList>
    </citation>
    <scope>NUCLEOTIDE SEQUENCE</scope>
    <source>
        <strain evidence="14">Prilba</strain>
    </source>
</reference>
<dbReference type="Gene3D" id="2.60.40.420">
    <property type="entry name" value="Cupredoxins - blue copper proteins"/>
    <property type="match status" value="2"/>
</dbReference>
<dbReference type="AlphaFoldDB" id="A0A9P5N2Z6"/>
<feature type="domain" description="Plastocyanin-like" evidence="12">
    <location>
        <begin position="140"/>
        <end position="280"/>
    </location>
</feature>
<evidence type="ECO:0000259" key="12">
    <source>
        <dbReference type="Pfam" id="PF00394"/>
    </source>
</evidence>
<keyword evidence="7" id="KW-0479">Metal-binding</keyword>
<dbReference type="SUPFAM" id="SSF49503">
    <property type="entry name" value="Cupredoxins"/>
    <property type="match status" value="2"/>
</dbReference>
<comment type="caution">
    <text evidence="14">The sequence shown here is derived from an EMBL/GenBank/DDBJ whole genome shotgun (WGS) entry which is preliminary data.</text>
</comment>
<accession>A0A9P5N2Z6</accession>
<keyword evidence="15" id="KW-1185">Reference proteome</keyword>
<dbReference type="OrthoDB" id="2121828at2759"/>
<protein>
    <recommendedName>
        <fullName evidence="5">laccase</fullName>
        <ecNumber evidence="5">1.10.3.2</ecNumber>
    </recommendedName>
</protein>
<organism evidence="14 15">
    <name type="scientific">Russula ochroleuca</name>
    <dbReference type="NCBI Taxonomy" id="152965"/>
    <lineage>
        <taxon>Eukaryota</taxon>
        <taxon>Fungi</taxon>
        <taxon>Dikarya</taxon>
        <taxon>Basidiomycota</taxon>
        <taxon>Agaricomycotina</taxon>
        <taxon>Agaricomycetes</taxon>
        <taxon>Russulales</taxon>
        <taxon>Russulaceae</taxon>
        <taxon>Russula</taxon>
    </lineage>
</organism>
<dbReference type="InterPro" id="IPR033138">
    <property type="entry name" value="Cu_oxidase_CS"/>
</dbReference>
<evidence type="ECO:0000259" key="13">
    <source>
        <dbReference type="Pfam" id="PF07732"/>
    </source>
</evidence>
<evidence type="ECO:0000256" key="5">
    <source>
        <dbReference type="ARBA" id="ARBA00012297"/>
    </source>
</evidence>
<gene>
    <name evidence="14" type="ORF">DFH94DRAFT_624069</name>
</gene>
<feature type="non-terminal residue" evidence="14">
    <location>
        <position position="315"/>
    </location>
</feature>
<name>A0A9P5N2Z6_9AGAM</name>
<dbReference type="GO" id="GO:0005507">
    <property type="term" value="F:copper ion binding"/>
    <property type="evidence" value="ECO:0007669"/>
    <property type="project" value="InterPro"/>
</dbReference>
<reference evidence="14" key="1">
    <citation type="submission" date="2019-10" db="EMBL/GenBank/DDBJ databases">
        <authorList>
            <consortium name="DOE Joint Genome Institute"/>
            <person name="Kuo A."/>
            <person name="Miyauchi S."/>
            <person name="Kiss E."/>
            <person name="Drula E."/>
            <person name="Kohler A."/>
            <person name="Sanchez-Garcia M."/>
            <person name="Andreopoulos B."/>
            <person name="Barry K.W."/>
            <person name="Bonito G."/>
            <person name="Buee M."/>
            <person name="Carver A."/>
            <person name="Chen C."/>
            <person name="Cichocki N."/>
            <person name="Clum A."/>
            <person name="Culley D."/>
            <person name="Crous P.W."/>
            <person name="Fauchery L."/>
            <person name="Girlanda M."/>
            <person name="Hayes R."/>
            <person name="Keri Z."/>
            <person name="LaButti K."/>
            <person name="Lipzen A."/>
            <person name="Lombard V."/>
            <person name="Magnuson J."/>
            <person name="Maillard F."/>
            <person name="Morin E."/>
            <person name="Murat C."/>
            <person name="Nolan M."/>
            <person name="Ohm R."/>
            <person name="Pangilinan J."/>
            <person name="Pereira M."/>
            <person name="Perotto S."/>
            <person name="Peter M."/>
            <person name="Riley R."/>
            <person name="Sitrit Y."/>
            <person name="Stielow B."/>
            <person name="Szollosi G."/>
            <person name="Zifcakova L."/>
            <person name="Stursova M."/>
            <person name="Spatafora J.W."/>
            <person name="Tedersoo L."/>
            <person name="Vaario L.-M."/>
            <person name="Yamada A."/>
            <person name="Yan M."/>
            <person name="Wang P."/>
            <person name="Xu J."/>
            <person name="Bruns T."/>
            <person name="Baldrian P."/>
            <person name="Vilgalys R."/>
            <person name="Henrissat B."/>
            <person name="Grigoriev I.V."/>
            <person name="Hibbett D."/>
            <person name="Nagy L.G."/>
            <person name="Martin F.M."/>
        </authorList>
    </citation>
    <scope>NUCLEOTIDE SEQUENCE</scope>
    <source>
        <strain evidence="14">Prilba</strain>
    </source>
</reference>
<evidence type="ECO:0000313" key="14">
    <source>
        <dbReference type="EMBL" id="KAF8485135.1"/>
    </source>
</evidence>
<evidence type="ECO:0000256" key="3">
    <source>
        <dbReference type="ARBA" id="ARBA00004613"/>
    </source>
</evidence>
<evidence type="ECO:0000256" key="6">
    <source>
        <dbReference type="ARBA" id="ARBA00022525"/>
    </source>
</evidence>
<proteinExistence type="inferred from homology"/>
<evidence type="ECO:0000313" key="15">
    <source>
        <dbReference type="Proteomes" id="UP000759537"/>
    </source>
</evidence>
<keyword evidence="10" id="KW-1015">Disulfide bond</keyword>
<keyword evidence="11" id="KW-0325">Glycoprotein</keyword>
<dbReference type="PROSITE" id="PS00079">
    <property type="entry name" value="MULTICOPPER_OXIDASE1"/>
    <property type="match status" value="1"/>
</dbReference>
<evidence type="ECO:0000256" key="1">
    <source>
        <dbReference type="ARBA" id="ARBA00000349"/>
    </source>
</evidence>
<evidence type="ECO:0000256" key="8">
    <source>
        <dbReference type="ARBA" id="ARBA00023002"/>
    </source>
</evidence>
<evidence type="ECO:0000256" key="2">
    <source>
        <dbReference type="ARBA" id="ARBA00001935"/>
    </source>
</evidence>
<evidence type="ECO:0000256" key="10">
    <source>
        <dbReference type="ARBA" id="ARBA00023157"/>
    </source>
</evidence>
<dbReference type="InterPro" id="IPR011707">
    <property type="entry name" value="Cu-oxidase-like_N"/>
</dbReference>
<dbReference type="InterPro" id="IPR001117">
    <property type="entry name" value="Cu-oxidase_2nd"/>
</dbReference>
<comment type="similarity">
    <text evidence="4">Belongs to the multicopper oxidase family.</text>
</comment>
<sequence>SIGPNALLVIANANTSLDGYTRPAVLAGGAFPVPTIVGDKGDTFVIDVVDQLSMDVVTSIHWHGIHQHTFNAFDSASFVNQCPIIPGDMFRYQFEIPDQAGTYWYHSHFSNQYCDGLRGALVVRDPQDPQAGLYDIDDDSTVITLADWYHYLSTDAPSIPAFNSTLINDAGRWAGGPTTLLSVVNVQQGKRYRFRLVSISCDPNWLFAIDNHIMTIIEAEGTNVQPLDVDEIQIFAGQRYSFVLNANQPVNNYWIRGLPNRANNTIDNGINSAILRYAGASDSDSTTPDTSGKLPLVETNLHVRPLLVNWNAGLY</sequence>
<dbReference type="PANTHER" id="PTHR11709:SF394">
    <property type="entry name" value="FI03373P-RELATED"/>
    <property type="match status" value="1"/>
</dbReference>
<dbReference type="Pfam" id="PF07732">
    <property type="entry name" value="Cu-oxidase_3"/>
    <property type="match status" value="1"/>
</dbReference>
<comment type="catalytic activity">
    <reaction evidence="1">
        <text>4 hydroquinone + O2 = 4 benzosemiquinone + 2 H2O</text>
        <dbReference type="Rhea" id="RHEA:11276"/>
        <dbReference type="ChEBI" id="CHEBI:15377"/>
        <dbReference type="ChEBI" id="CHEBI:15379"/>
        <dbReference type="ChEBI" id="CHEBI:17594"/>
        <dbReference type="ChEBI" id="CHEBI:17977"/>
        <dbReference type="EC" id="1.10.3.2"/>
    </reaction>
</comment>